<gene>
    <name evidence="2" type="ORF">ACFSCT_16215</name>
</gene>
<sequence>MITSGKGHATNAMVISVFMAWALAAPAAGQDGGLPEPGAEQPDYAAMMAEAAWDWRPGDLIFRNDVNKIDDALKRSFGLRWASVGILRPSSGGPRVVFVDPEKGVTEDMLYAYTEGLSPDDYAVYRPRDLNPGYDPNADLMVAGPMAKFALSIAYGAPQDKQFLFANGAFYSAELAYESALNAGIVLGAPTRLGALLKDPKTLDPRLGDLLEAHRYCQYEQSLDDCRAVQLQELSLVTTDSLIASGALDRVYP</sequence>
<comment type="caution">
    <text evidence="2">The sequence shown here is derived from an EMBL/GenBank/DDBJ whole genome shotgun (WGS) entry which is preliminary data.</text>
</comment>
<dbReference type="Gene3D" id="3.90.1720.10">
    <property type="entry name" value="endopeptidase domain like (from Nostoc punctiforme)"/>
    <property type="match status" value="1"/>
</dbReference>
<keyword evidence="1" id="KW-0732">Signal</keyword>
<name>A0ABW4RAV8_9RHOB</name>
<evidence type="ECO:0000256" key="1">
    <source>
        <dbReference type="SAM" id="SignalP"/>
    </source>
</evidence>
<feature type="signal peptide" evidence="1">
    <location>
        <begin position="1"/>
        <end position="27"/>
    </location>
</feature>
<evidence type="ECO:0000313" key="3">
    <source>
        <dbReference type="Proteomes" id="UP001597213"/>
    </source>
</evidence>
<keyword evidence="3" id="KW-1185">Reference proteome</keyword>
<organism evidence="2 3">
    <name type="scientific">Paracoccus pacificus</name>
    <dbReference type="NCBI Taxonomy" id="1463598"/>
    <lineage>
        <taxon>Bacteria</taxon>
        <taxon>Pseudomonadati</taxon>
        <taxon>Pseudomonadota</taxon>
        <taxon>Alphaproteobacteria</taxon>
        <taxon>Rhodobacterales</taxon>
        <taxon>Paracoccaceae</taxon>
        <taxon>Paracoccus</taxon>
    </lineage>
</organism>
<accession>A0ABW4RAV8</accession>
<protein>
    <submittedName>
        <fullName evidence="2">Peptidoglycan peptidase</fullName>
    </submittedName>
</protein>
<dbReference type="RefSeq" id="WP_379144489.1">
    <property type="nucleotide sequence ID" value="NZ_JBHUEN010000046.1"/>
</dbReference>
<dbReference type="EMBL" id="JBHUEN010000046">
    <property type="protein sequence ID" value="MFD1883262.1"/>
    <property type="molecule type" value="Genomic_DNA"/>
</dbReference>
<reference evidence="3" key="1">
    <citation type="journal article" date="2019" name="Int. J. Syst. Evol. Microbiol.">
        <title>The Global Catalogue of Microorganisms (GCM) 10K type strain sequencing project: providing services to taxonomists for standard genome sequencing and annotation.</title>
        <authorList>
            <consortium name="The Broad Institute Genomics Platform"/>
            <consortium name="The Broad Institute Genome Sequencing Center for Infectious Disease"/>
            <person name="Wu L."/>
            <person name="Ma J."/>
        </authorList>
    </citation>
    <scope>NUCLEOTIDE SEQUENCE [LARGE SCALE GENOMIC DNA]</scope>
    <source>
        <strain evidence="3">CCUG 56029</strain>
    </source>
</reference>
<dbReference type="InterPro" id="IPR038765">
    <property type="entry name" value="Papain-like_cys_pep_sf"/>
</dbReference>
<evidence type="ECO:0000313" key="2">
    <source>
        <dbReference type="EMBL" id="MFD1883262.1"/>
    </source>
</evidence>
<dbReference type="Proteomes" id="UP001597213">
    <property type="component" value="Unassembled WGS sequence"/>
</dbReference>
<feature type="chain" id="PRO_5046912457" evidence="1">
    <location>
        <begin position="28"/>
        <end position="253"/>
    </location>
</feature>
<proteinExistence type="predicted"/>
<dbReference type="SUPFAM" id="SSF54001">
    <property type="entry name" value="Cysteine proteinases"/>
    <property type="match status" value="1"/>
</dbReference>